<evidence type="ECO:0000313" key="1">
    <source>
        <dbReference type="EMBL" id="KAF0699129.1"/>
    </source>
</evidence>
<accession>A0A485KQG0</accession>
<sequence length="232" mass="25872">MRMPFASRLPSPLQVCLDLDRMQMNQGPVAVRGLSLRGPCTGRRQLRLTPDVVLDALEGTLRRAADRTKPSTTPTDDSVVLVMDGSNIATLVLNIKPRPSFCAEYTFAMTPMVRDATDILSAKLCDVEEELTQLRRQNPTSADTFIFGWPRETYKRQRSKSTAEVPSSFVMAVCTSSKYSERHLVTSATSVCDVWRAKSVGNGTRVFVSTTLFLPFNLVLTLEVFDTIREDD</sequence>
<proteinExistence type="predicted"/>
<reference evidence="2 3" key="1">
    <citation type="submission" date="2019-03" db="EMBL/GenBank/DDBJ databases">
        <authorList>
            <person name="Gaulin E."/>
            <person name="Dumas B."/>
        </authorList>
    </citation>
    <scope>NUCLEOTIDE SEQUENCE [LARGE SCALE GENOMIC DNA]</scope>
    <source>
        <strain evidence="2">CBS 568.67</strain>
    </source>
</reference>
<gene>
    <name evidence="2" type="primary">Aste57867_10285</name>
    <name evidence="1" type="ORF">As57867_010245</name>
    <name evidence="2" type="ORF">ASTE57867_10285</name>
</gene>
<protein>
    <submittedName>
        <fullName evidence="2">Aste57867_10285 protein</fullName>
    </submittedName>
</protein>
<keyword evidence="3" id="KW-1185">Reference proteome</keyword>
<organism evidence="2 3">
    <name type="scientific">Aphanomyces stellatus</name>
    <dbReference type="NCBI Taxonomy" id="120398"/>
    <lineage>
        <taxon>Eukaryota</taxon>
        <taxon>Sar</taxon>
        <taxon>Stramenopiles</taxon>
        <taxon>Oomycota</taxon>
        <taxon>Saprolegniomycetes</taxon>
        <taxon>Saprolegniales</taxon>
        <taxon>Verrucalvaceae</taxon>
        <taxon>Aphanomyces</taxon>
    </lineage>
</organism>
<reference evidence="1" key="2">
    <citation type="submission" date="2019-06" db="EMBL/GenBank/DDBJ databases">
        <title>Genomics analysis of Aphanomyces spp. identifies a new class of oomycete effector associated with host adaptation.</title>
        <authorList>
            <person name="Gaulin E."/>
        </authorList>
    </citation>
    <scope>NUCLEOTIDE SEQUENCE</scope>
    <source>
        <strain evidence="1">CBS 578.67</strain>
    </source>
</reference>
<evidence type="ECO:0000313" key="3">
    <source>
        <dbReference type="Proteomes" id="UP000332933"/>
    </source>
</evidence>
<name>A0A485KQG0_9STRA</name>
<dbReference type="AlphaFoldDB" id="A0A485KQG0"/>
<dbReference type="EMBL" id="VJMH01005196">
    <property type="protein sequence ID" value="KAF0699129.1"/>
    <property type="molecule type" value="Genomic_DNA"/>
</dbReference>
<evidence type="ECO:0000313" key="2">
    <source>
        <dbReference type="EMBL" id="VFT87159.1"/>
    </source>
</evidence>
<dbReference type="Proteomes" id="UP000332933">
    <property type="component" value="Unassembled WGS sequence"/>
</dbReference>
<dbReference type="EMBL" id="CAADRA010005217">
    <property type="protein sequence ID" value="VFT87159.1"/>
    <property type="molecule type" value="Genomic_DNA"/>
</dbReference>